<name>A0A504XH50_LEIDO</name>
<feature type="region of interest" description="Disordered" evidence="1">
    <location>
        <begin position="67"/>
        <end position="101"/>
    </location>
</feature>
<sequence>MAQIKTNMNGVAKRLCRHRGPPRRYSNNGSPSGTGYTAMEDNASGNSSLLFLRGALCASICRGTSVQRPDASHGGLTAWGTVPSEWGSAGEGHGTEWLRGC</sequence>
<dbReference type="Proteomes" id="UP000318821">
    <property type="component" value="Unassembled WGS sequence"/>
</dbReference>
<gene>
    <name evidence="2" type="ORF">CGC20_23700</name>
</gene>
<dbReference type="AlphaFoldDB" id="A0A504XH50"/>
<proteinExistence type="predicted"/>
<evidence type="ECO:0000313" key="3">
    <source>
        <dbReference type="Proteomes" id="UP000318821"/>
    </source>
</evidence>
<reference evidence="3" key="1">
    <citation type="submission" date="2019-02" db="EMBL/GenBank/DDBJ databases">
        <title>FDA dAtabase for Regulatory Grade micrObial Sequences (FDA-ARGOS): Supporting development and validation of Infectious Disease Dx tests.</title>
        <authorList>
            <person name="Duncan R."/>
            <person name="Fisher C."/>
            <person name="Tallon L."/>
            <person name="Sadzewicz L."/>
            <person name="Sengamalay N."/>
            <person name="Ott S."/>
            <person name="Godinez A."/>
            <person name="Nagaraj S."/>
            <person name="Vavikolanu K."/>
            <person name="Vyas G."/>
            <person name="Nadendla S."/>
            <person name="Aluvathingal J."/>
            <person name="Sichtig H."/>
        </authorList>
    </citation>
    <scope>NUCLEOTIDE SEQUENCE [LARGE SCALE GENOMIC DNA]</scope>
    <source>
        <strain evidence="3">FDAARGOS_360</strain>
    </source>
</reference>
<feature type="region of interest" description="Disordered" evidence="1">
    <location>
        <begin position="1"/>
        <end position="39"/>
    </location>
</feature>
<comment type="caution">
    <text evidence="2">The sequence shown here is derived from an EMBL/GenBank/DDBJ whole genome shotgun (WGS) entry which is preliminary data.</text>
</comment>
<organism evidence="2 3">
    <name type="scientific">Leishmania donovani</name>
    <dbReference type="NCBI Taxonomy" id="5661"/>
    <lineage>
        <taxon>Eukaryota</taxon>
        <taxon>Discoba</taxon>
        <taxon>Euglenozoa</taxon>
        <taxon>Kinetoplastea</taxon>
        <taxon>Metakinetoplastina</taxon>
        <taxon>Trypanosomatida</taxon>
        <taxon>Trypanosomatidae</taxon>
        <taxon>Leishmaniinae</taxon>
        <taxon>Leishmania</taxon>
    </lineage>
</organism>
<dbReference type="EMBL" id="RHLD01000031">
    <property type="protein sequence ID" value="TPP44217.1"/>
    <property type="molecule type" value="Genomic_DNA"/>
</dbReference>
<evidence type="ECO:0000256" key="1">
    <source>
        <dbReference type="SAM" id="MobiDB-lite"/>
    </source>
</evidence>
<accession>A0A504XH50</accession>
<evidence type="ECO:0000313" key="2">
    <source>
        <dbReference type="EMBL" id="TPP44217.1"/>
    </source>
</evidence>
<protein>
    <submittedName>
        <fullName evidence="2">Uncharacterized protein</fullName>
    </submittedName>
</protein>
<feature type="compositionally biased region" description="Polar residues" evidence="1">
    <location>
        <begin position="25"/>
        <end position="35"/>
    </location>
</feature>